<dbReference type="PROSITE" id="PS50880">
    <property type="entry name" value="TOPRIM"/>
    <property type="match status" value="1"/>
</dbReference>
<keyword evidence="5" id="KW-0460">Magnesium</keyword>
<evidence type="ECO:0000256" key="11">
    <source>
        <dbReference type="ARBA" id="ARBA00032235"/>
    </source>
</evidence>
<keyword evidence="6" id="KW-0799">Topoisomerase</keyword>
<keyword evidence="8 15" id="KW-0413">Isomerase</keyword>
<protein>
    <recommendedName>
        <fullName evidence="3">DNA topoisomerase</fullName>
        <ecNumber evidence="3">5.6.2.1</ecNumber>
    </recommendedName>
    <alternativeName>
        <fullName evidence="12">Omega-protein</fullName>
    </alternativeName>
    <alternativeName>
        <fullName evidence="11">Relaxing enzyme</fullName>
    </alternativeName>
    <alternativeName>
        <fullName evidence="9">Swivelase</fullName>
    </alternativeName>
    <alternativeName>
        <fullName evidence="10">Untwisting enzyme</fullName>
    </alternativeName>
</protein>
<dbReference type="CDD" id="cd03362">
    <property type="entry name" value="TOPRIM_TopoIA_TopoIII"/>
    <property type="match status" value="1"/>
</dbReference>
<accession>A0A0U1QR47</accession>
<dbReference type="Gene3D" id="3.40.50.140">
    <property type="match status" value="1"/>
</dbReference>
<reference evidence="15 16" key="1">
    <citation type="journal article" date="2011" name="J. Bacteriol.">
        <title>Draft genome sequence of Sporolactobacillus inulinus strain CASD, an efficient D-lactic acid-producing bacterium with high-concentration lactate tolerance capability.</title>
        <authorList>
            <person name="Yu B."/>
            <person name="Su F."/>
            <person name="Wang L."/>
            <person name="Xu K."/>
            <person name="Zhao B."/>
            <person name="Xu P."/>
        </authorList>
    </citation>
    <scope>NUCLEOTIDE SEQUENCE [LARGE SCALE GENOMIC DNA]</scope>
    <source>
        <strain evidence="15 16">CASD</strain>
    </source>
</reference>
<dbReference type="CDD" id="cd00186">
    <property type="entry name" value="TOP1Ac"/>
    <property type="match status" value="1"/>
</dbReference>
<dbReference type="NCBIfam" id="TIGR01056">
    <property type="entry name" value="topB"/>
    <property type="match status" value="1"/>
</dbReference>
<dbReference type="SUPFAM" id="SSF56712">
    <property type="entry name" value="Prokaryotic type I DNA topoisomerase"/>
    <property type="match status" value="1"/>
</dbReference>
<sequence length="700" mass="80304">MTKALVLAEKPSVGREIARVLGCKKTERHYIEGDHYIVTWALGHLIELKMPEEYDQKYKTWRIEDLPIIPNKMETRPIKQTRAQFQAISKLAKRKDLDSLIIATDAGREGELVARWIIKTIHWHKPIKRLWISSQTDKAIQDGFQHLSPAKDYDQLYQSAVCRSEADWLIGLNVSRALTVKYNDSLSAGRVQTPTLSMLLERENAIRTFKPKPYWILGVDVGGYTATWQCADKNRILSKKHVATLKAKISGHPAIVRQVTVKNKHERQPLPYDLTELQRDANRKFGFSAKKTLNVLQNLYEHHKIVTYPRTDSRYLTPDVASTMPERLKAVSSMYGRETRSILHKQKGKVLAKFVYNESKVSDHHALIPTEQPVFMSDLSDDERRLFDLVVRRFLALFYPQYQYRSIHAELDINGESFVLNVSEQTDPGFKQLSAPSDAPHPQAKLRLTQAQQLQVRRIRVEDKMTEPPARFSEADLLTKMEKYGLGTPATRADIIEKLLQAESVQRINGRLCPTAKGKQLIDLVNNDLKSAALTAEWEHQLEHIAKGKGNPQHFMTKIRKKTQQLINEVKSSEKTYKIQNLTGSKCPECGSLMKEVHDRDGARILVCINRECGYRKRRDPKLSNKRCPTCHKRMEMHHGKAGLYFQCRSCGIIVKADELKQKANKKETRRLLHQMNKESEPIGNSLADALKAAMKQKNE</sequence>
<comment type="caution">
    <text evidence="15">The sequence shown here is derived from an EMBL/GenBank/DDBJ whole genome shotgun (WGS) entry which is preliminary data.</text>
</comment>
<dbReference type="Pfam" id="PF01131">
    <property type="entry name" value="Topoisom_bac"/>
    <property type="match status" value="1"/>
</dbReference>
<dbReference type="PROSITE" id="PS00396">
    <property type="entry name" value="TOPO_IA_1"/>
    <property type="match status" value="1"/>
</dbReference>
<evidence type="ECO:0000256" key="3">
    <source>
        <dbReference type="ARBA" id="ARBA00012891"/>
    </source>
</evidence>
<dbReference type="SMART" id="SM00493">
    <property type="entry name" value="TOPRIM"/>
    <property type="match status" value="1"/>
</dbReference>
<dbReference type="GO" id="GO:0006265">
    <property type="term" value="P:DNA topological change"/>
    <property type="evidence" value="ECO:0007669"/>
    <property type="project" value="InterPro"/>
</dbReference>
<evidence type="ECO:0000313" key="15">
    <source>
        <dbReference type="EMBL" id="KLI03243.1"/>
    </source>
</evidence>
<dbReference type="PROSITE" id="PS52039">
    <property type="entry name" value="TOPO_IA_2"/>
    <property type="match status" value="1"/>
</dbReference>
<evidence type="ECO:0000256" key="7">
    <source>
        <dbReference type="ARBA" id="ARBA00023125"/>
    </source>
</evidence>
<dbReference type="InterPro" id="IPR005738">
    <property type="entry name" value="TopoIII"/>
</dbReference>
<evidence type="ECO:0000259" key="13">
    <source>
        <dbReference type="PROSITE" id="PS50880"/>
    </source>
</evidence>
<evidence type="ECO:0000256" key="10">
    <source>
        <dbReference type="ARBA" id="ARBA00031985"/>
    </source>
</evidence>
<proteinExistence type="inferred from homology"/>
<dbReference type="AlphaFoldDB" id="A0A0U1QR47"/>
<dbReference type="PANTHER" id="PTHR11390">
    <property type="entry name" value="PROKARYOTIC DNA TOPOISOMERASE"/>
    <property type="match status" value="1"/>
</dbReference>
<dbReference type="RefSeq" id="WP_010027006.1">
    <property type="nucleotide sequence ID" value="NZ_AFVQ02000049.1"/>
</dbReference>
<evidence type="ECO:0000256" key="9">
    <source>
        <dbReference type="ARBA" id="ARBA00030003"/>
    </source>
</evidence>
<evidence type="ECO:0000256" key="6">
    <source>
        <dbReference type="ARBA" id="ARBA00023029"/>
    </source>
</evidence>
<dbReference type="GO" id="GO:0006281">
    <property type="term" value="P:DNA repair"/>
    <property type="evidence" value="ECO:0007669"/>
    <property type="project" value="TreeGrafter"/>
</dbReference>
<dbReference type="InterPro" id="IPR006171">
    <property type="entry name" value="TOPRIM_dom"/>
</dbReference>
<dbReference type="InterPro" id="IPR023405">
    <property type="entry name" value="Topo_IA_core_domain"/>
</dbReference>
<dbReference type="GO" id="GO:0003677">
    <property type="term" value="F:DNA binding"/>
    <property type="evidence" value="ECO:0007669"/>
    <property type="project" value="UniProtKB-KW"/>
</dbReference>
<comment type="similarity">
    <text evidence="2">Belongs to the type IA topoisomerase family.</text>
</comment>
<dbReference type="PANTHER" id="PTHR11390:SF21">
    <property type="entry name" value="DNA TOPOISOMERASE 3-ALPHA"/>
    <property type="match status" value="1"/>
</dbReference>
<dbReference type="EMBL" id="AFVQ02000049">
    <property type="protein sequence ID" value="KLI03243.1"/>
    <property type="molecule type" value="Genomic_DNA"/>
</dbReference>
<feature type="domain" description="Toprim" evidence="13">
    <location>
        <begin position="3"/>
        <end position="136"/>
    </location>
</feature>
<gene>
    <name evidence="15" type="ORF">SINU_03830</name>
</gene>
<keyword evidence="4" id="KW-0479">Metal-binding</keyword>
<dbReference type="InterPro" id="IPR023406">
    <property type="entry name" value="Topo_IA_AS"/>
</dbReference>
<dbReference type="InterPro" id="IPR013497">
    <property type="entry name" value="Topo_IA_cen"/>
</dbReference>
<evidence type="ECO:0000256" key="5">
    <source>
        <dbReference type="ARBA" id="ARBA00022842"/>
    </source>
</evidence>
<dbReference type="GO" id="GO:0043597">
    <property type="term" value="C:cytoplasmic replication fork"/>
    <property type="evidence" value="ECO:0007669"/>
    <property type="project" value="TreeGrafter"/>
</dbReference>
<feature type="domain" description="Topo IA-type catalytic" evidence="14">
    <location>
        <begin position="153"/>
        <end position="567"/>
    </location>
</feature>
<dbReference type="GO" id="GO:0003917">
    <property type="term" value="F:DNA topoisomerase type I (single strand cut, ATP-independent) activity"/>
    <property type="evidence" value="ECO:0007669"/>
    <property type="project" value="UniProtKB-EC"/>
</dbReference>
<dbReference type="InterPro" id="IPR003601">
    <property type="entry name" value="Topo_IA_2"/>
</dbReference>
<dbReference type="STRING" id="1069536.SINU_03830"/>
<keyword evidence="7" id="KW-0238">DNA-binding</keyword>
<dbReference type="InterPro" id="IPR013825">
    <property type="entry name" value="Topo_IA_cen_sub2"/>
</dbReference>
<dbReference type="Gene3D" id="1.10.460.10">
    <property type="entry name" value="Topoisomerase I, domain 2"/>
    <property type="match status" value="1"/>
</dbReference>
<comment type="catalytic activity">
    <reaction evidence="1">
        <text>ATP-independent breakage of single-stranded DNA, followed by passage and rejoining.</text>
        <dbReference type="EC" id="5.6.2.1"/>
    </reaction>
</comment>
<evidence type="ECO:0000256" key="8">
    <source>
        <dbReference type="ARBA" id="ARBA00023235"/>
    </source>
</evidence>
<dbReference type="PRINTS" id="PR00417">
    <property type="entry name" value="PRTPISMRASEI"/>
</dbReference>
<dbReference type="Gene3D" id="2.70.20.10">
    <property type="entry name" value="Topoisomerase I, domain 3"/>
    <property type="match status" value="1"/>
</dbReference>
<dbReference type="InterPro" id="IPR003602">
    <property type="entry name" value="Topo_IA_DNA-bd_dom"/>
</dbReference>
<keyword evidence="16" id="KW-1185">Reference proteome</keyword>
<dbReference type="EC" id="5.6.2.1" evidence="3"/>
<dbReference type="GO" id="GO:0006310">
    <property type="term" value="P:DNA recombination"/>
    <property type="evidence" value="ECO:0007669"/>
    <property type="project" value="TreeGrafter"/>
</dbReference>
<evidence type="ECO:0000256" key="2">
    <source>
        <dbReference type="ARBA" id="ARBA00009446"/>
    </source>
</evidence>
<dbReference type="InterPro" id="IPR034144">
    <property type="entry name" value="TOPRIM_TopoIII"/>
</dbReference>
<dbReference type="GO" id="GO:0046872">
    <property type="term" value="F:metal ion binding"/>
    <property type="evidence" value="ECO:0007669"/>
    <property type="project" value="UniProtKB-KW"/>
</dbReference>
<dbReference type="InterPro" id="IPR000380">
    <property type="entry name" value="Topo_IA"/>
</dbReference>
<evidence type="ECO:0000259" key="14">
    <source>
        <dbReference type="PROSITE" id="PS52039"/>
    </source>
</evidence>
<dbReference type="NCBIfam" id="NF005829">
    <property type="entry name" value="PRK07726.1"/>
    <property type="match status" value="1"/>
</dbReference>
<dbReference type="InterPro" id="IPR013826">
    <property type="entry name" value="Topo_IA_cen_sub3"/>
</dbReference>
<name>A0A0U1QR47_9BACL</name>
<dbReference type="Pfam" id="PF01751">
    <property type="entry name" value="Toprim"/>
    <property type="match status" value="1"/>
</dbReference>
<evidence type="ECO:0000256" key="12">
    <source>
        <dbReference type="ARBA" id="ARBA00032877"/>
    </source>
</evidence>
<dbReference type="SMART" id="SM00437">
    <property type="entry name" value="TOP1Ac"/>
    <property type="match status" value="1"/>
</dbReference>
<evidence type="ECO:0000256" key="4">
    <source>
        <dbReference type="ARBA" id="ARBA00022723"/>
    </source>
</evidence>
<evidence type="ECO:0000256" key="1">
    <source>
        <dbReference type="ARBA" id="ARBA00000213"/>
    </source>
</evidence>
<dbReference type="InterPro" id="IPR013824">
    <property type="entry name" value="Topo_IA_cen_sub1"/>
</dbReference>
<dbReference type="Gene3D" id="1.10.290.10">
    <property type="entry name" value="Topoisomerase I, domain 4"/>
    <property type="match status" value="1"/>
</dbReference>
<dbReference type="Proteomes" id="UP000035553">
    <property type="component" value="Unassembled WGS sequence"/>
</dbReference>
<organism evidence="15 16">
    <name type="scientific">Sporolactobacillus inulinus CASD</name>
    <dbReference type="NCBI Taxonomy" id="1069536"/>
    <lineage>
        <taxon>Bacteria</taxon>
        <taxon>Bacillati</taxon>
        <taxon>Bacillota</taxon>
        <taxon>Bacilli</taxon>
        <taxon>Bacillales</taxon>
        <taxon>Sporolactobacillaceae</taxon>
        <taxon>Sporolactobacillus</taxon>
    </lineage>
</organism>
<dbReference type="OrthoDB" id="9803554at2"/>
<dbReference type="SMART" id="SM00436">
    <property type="entry name" value="TOP1Bc"/>
    <property type="match status" value="1"/>
</dbReference>
<evidence type="ECO:0000313" key="16">
    <source>
        <dbReference type="Proteomes" id="UP000035553"/>
    </source>
</evidence>